<evidence type="ECO:0008006" key="4">
    <source>
        <dbReference type="Google" id="ProtNLM"/>
    </source>
</evidence>
<keyword evidence="3" id="KW-1185">Reference proteome</keyword>
<feature type="signal peptide" evidence="1">
    <location>
        <begin position="1"/>
        <end position="19"/>
    </location>
</feature>
<dbReference type="EMBL" id="PRDK01000010">
    <property type="protein sequence ID" value="MBE8715362.1"/>
    <property type="molecule type" value="Genomic_DNA"/>
</dbReference>
<dbReference type="Gene3D" id="2.30.30.40">
    <property type="entry name" value="SH3 Domains"/>
    <property type="match status" value="1"/>
</dbReference>
<dbReference type="AlphaFoldDB" id="A0A928YS47"/>
<dbReference type="Proteomes" id="UP000616201">
    <property type="component" value="Unassembled WGS sequence"/>
</dbReference>
<comment type="caution">
    <text evidence="2">The sequence shown here is derived from an EMBL/GenBank/DDBJ whole genome shotgun (WGS) entry which is preliminary data.</text>
</comment>
<sequence length="236" mass="26659">MFKLILTLAGICAFLPSFAQFAKVVDKDGYANVREQANGQSKIIGKVNSNEIVYVFDPFDLASGWINIDYVENEKIRFSGHMHTSRLKLIADFEEIPLAIAEEHDATFILRDIAVSIQSAPFDYELNKKLFSSTNYGDYTIEDKYKGKQVWGTDGTIPQTQYTSILITKGNSKIEIPRGEFENLFNVNNDFANCYYDKDSDRIYITSVNSDGAGGYAVLFIIENGKYSKKIVLMPF</sequence>
<evidence type="ECO:0000256" key="1">
    <source>
        <dbReference type="SAM" id="SignalP"/>
    </source>
</evidence>
<evidence type="ECO:0000313" key="3">
    <source>
        <dbReference type="Proteomes" id="UP000616201"/>
    </source>
</evidence>
<feature type="chain" id="PRO_5037848461" description="SH3 domain-containing protein" evidence="1">
    <location>
        <begin position="20"/>
        <end position="236"/>
    </location>
</feature>
<gene>
    <name evidence="2" type="ORF">C4F49_16940</name>
</gene>
<keyword evidence="1" id="KW-0732">Signal</keyword>
<name>A0A928YS47_9SPHI</name>
<dbReference type="RefSeq" id="WP_196934959.1">
    <property type="nucleotide sequence ID" value="NZ_MU158698.1"/>
</dbReference>
<proteinExistence type="predicted"/>
<protein>
    <recommendedName>
        <fullName evidence="4">SH3 domain-containing protein</fullName>
    </recommendedName>
</protein>
<accession>A0A928YS47</accession>
<evidence type="ECO:0000313" key="2">
    <source>
        <dbReference type="EMBL" id="MBE8715362.1"/>
    </source>
</evidence>
<reference evidence="2" key="1">
    <citation type="submission" date="2018-02" db="EMBL/GenBank/DDBJ databases">
        <authorList>
            <person name="Vasarhelyi B.M."/>
            <person name="Deshmukh S."/>
            <person name="Balint B."/>
            <person name="Kukolya J."/>
        </authorList>
    </citation>
    <scope>NUCLEOTIDE SEQUENCE</scope>
    <source>
        <strain evidence="2">KB22</strain>
    </source>
</reference>
<organism evidence="2 3">
    <name type="scientific">Sphingobacterium hungaricum</name>
    <dbReference type="NCBI Taxonomy" id="2082723"/>
    <lineage>
        <taxon>Bacteria</taxon>
        <taxon>Pseudomonadati</taxon>
        <taxon>Bacteroidota</taxon>
        <taxon>Sphingobacteriia</taxon>
        <taxon>Sphingobacteriales</taxon>
        <taxon>Sphingobacteriaceae</taxon>
        <taxon>Sphingobacterium</taxon>
    </lineage>
</organism>